<proteinExistence type="inferred from homology"/>
<reference evidence="3 4" key="1">
    <citation type="journal article" date="2016" name="Proc. Natl. Acad. Sci. U.S.A.">
        <title>Comparative genomics of biotechnologically important yeasts.</title>
        <authorList>
            <person name="Riley R."/>
            <person name="Haridas S."/>
            <person name="Wolfe K.H."/>
            <person name="Lopes M.R."/>
            <person name="Hittinger C.T."/>
            <person name="Goeker M."/>
            <person name="Salamov A.A."/>
            <person name="Wisecaver J.H."/>
            <person name="Long T.M."/>
            <person name="Calvey C.H."/>
            <person name="Aerts A.L."/>
            <person name="Barry K.W."/>
            <person name="Choi C."/>
            <person name="Clum A."/>
            <person name="Coughlan A.Y."/>
            <person name="Deshpande S."/>
            <person name="Douglass A.P."/>
            <person name="Hanson S.J."/>
            <person name="Klenk H.-P."/>
            <person name="LaButti K.M."/>
            <person name="Lapidus A."/>
            <person name="Lindquist E.A."/>
            <person name="Lipzen A.M."/>
            <person name="Meier-Kolthoff J.P."/>
            <person name="Ohm R.A."/>
            <person name="Otillar R.P."/>
            <person name="Pangilinan J.L."/>
            <person name="Peng Y."/>
            <person name="Rokas A."/>
            <person name="Rosa C.A."/>
            <person name="Scheuner C."/>
            <person name="Sibirny A.A."/>
            <person name="Slot J.C."/>
            <person name="Stielow J.B."/>
            <person name="Sun H."/>
            <person name="Kurtzman C.P."/>
            <person name="Blackwell M."/>
            <person name="Grigoriev I.V."/>
            <person name="Jeffries T.W."/>
        </authorList>
    </citation>
    <scope>NUCLEOTIDE SEQUENCE [LARGE SCALE GENOMIC DNA]</scope>
    <source>
        <strain evidence="4">ATCC 58044 / CBS 1984 / NCYC 433 / NRRL Y-366-8</strain>
    </source>
</reference>
<accession>A0A1E3P535</accession>
<dbReference type="RefSeq" id="XP_019039154.1">
    <property type="nucleotide sequence ID" value="XM_019182713.1"/>
</dbReference>
<sequence>MSLKRAVNAIQKLYPLRYADSTWDNTGLLVDSSSSTIATSSSNTSILLTIDLTKAVVEEAINQKVQLIIAYHPFIFRGIKKIEPFANPQHDSLIKLISNGISVYSPHTAIDAARGGVNDWLIEGVTSIDNVESKEIIEPNSEDPQNVGMGRYITLSNPIELKDIVASVKHHLGLQHLQLATNDINAPIKTVAICAGSGGGVFNQLKGKPVDLYLTGELSHHEVLSLKESGSSVIAAHHSNTERGYLKIVQQQLQKELADTKIIVSTKDSDPYKTV</sequence>
<dbReference type="Proteomes" id="UP000094112">
    <property type="component" value="Unassembled WGS sequence"/>
</dbReference>
<evidence type="ECO:0000256" key="2">
    <source>
        <dbReference type="PIRSR" id="PIRSR602678-1"/>
    </source>
</evidence>
<dbReference type="FunFam" id="3.40.1390.30:FF:000001">
    <property type="entry name" value="GTP cyclohydrolase 1 type 2"/>
    <property type="match status" value="1"/>
</dbReference>
<dbReference type="Pfam" id="PF01784">
    <property type="entry name" value="DUF34_NIF3"/>
    <property type="match status" value="1"/>
</dbReference>
<evidence type="ECO:0000313" key="3">
    <source>
        <dbReference type="EMBL" id="ODQ59947.1"/>
    </source>
</evidence>
<dbReference type="InterPro" id="IPR036069">
    <property type="entry name" value="DUF34/NIF3_sf"/>
</dbReference>
<feature type="binding site" evidence="2">
    <location>
        <position position="111"/>
    </location>
    <ligand>
        <name>a divalent metal cation</name>
        <dbReference type="ChEBI" id="CHEBI:60240"/>
        <label>1</label>
    </ligand>
</feature>
<evidence type="ECO:0008006" key="5">
    <source>
        <dbReference type="Google" id="ProtNLM"/>
    </source>
</evidence>
<evidence type="ECO:0000256" key="1">
    <source>
        <dbReference type="ARBA" id="ARBA00006964"/>
    </source>
</evidence>
<dbReference type="AlphaFoldDB" id="A0A1E3P535"/>
<dbReference type="STRING" id="683960.A0A1E3P535"/>
<dbReference type="GO" id="GO:0046872">
    <property type="term" value="F:metal ion binding"/>
    <property type="evidence" value="ECO:0007669"/>
    <property type="project" value="UniProtKB-KW"/>
</dbReference>
<dbReference type="EMBL" id="KV454210">
    <property type="protein sequence ID" value="ODQ59947.1"/>
    <property type="molecule type" value="Genomic_DNA"/>
</dbReference>
<evidence type="ECO:0000313" key="4">
    <source>
        <dbReference type="Proteomes" id="UP000094112"/>
    </source>
</evidence>
<feature type="binding site" evidence="2">
    <location>
        <position position="238"/>
    </location>
    <ligand>
        <name>a divalent metal cation</name>
        <dbReference type="ChEBI" id="CHEBI:60240"/>
        <label>1</label>
    </ligand>
</feature>
<dbReference type="NCBIfam" id="TIGR00486">
    <property type="entry name" value="YbgI_SA1388"/>
    <property type="match status" value="1"/>
</dbReference>
<feature type="binding site" evidence="2">
    <location>
        <position position="72"/>
    </location>
    <ligand>
        <name>a divalent metal cation</name>
        <dbReference type="ChEBI" id="CHEBI:60240"/>
        <label>1</label>
    </ligand>
</feature>
<dbReference type="SUPFAM" id="SSF102705">
    <property type="entry name" value="NIF3 (NGG1p interacting factor 3)-like"/>
    <property type="match status" value="1"/>
</dbReference>
<dbReference type="PANTHER" id="PTHR13799">
    <property type="entry name" value="NGG1 INTERACTING FACTOR 3"/>
    <property type="match status" value="1"/>
</dbReference>
<keyword evidence="2" id="KW-0479">Metal-binding</keyword>
<keyword evidence="4" id="KW-1185">Reference proteome</keyword>
<dbReference type="PANTHER" id="PTHR13799:SF13">
    <property type="entry name" value="NIF3-LIKE PROTEIN 1"/>
    <property type="match status" value="1"/>
</dbReference>
<gene>
    <name evidence="3" type="ORF">WICANDRAFT_53535</name>
</gene>
<feature type="binding site" evidence="2">
    <location>
        <position position="242"/>
    </location>
    <ligand>
        <name>a divalent metal cation</name>
        <dbReference type="ChEBI" id="CHEBI:60240"/>
        <label>1</label>
    </ligand>
</feature>
<protein>
    <recommendedName>
        <fullName evidence="5">YbgI/family dinuclear metal center protein</fullName>
    </recommendedName>
</protein>
<comment type="similarity">
    <text evidence="1">Belongs to the GTP cyclohydrolase I type 2/NIF3 family.</text>
</comment>
<dbReference type="GO" id="GO:0005739">
    <property type="term" value="C:mitochondrion"/>
    <property type="evidence" value="ECO:0007669"/>
    <property type="project" value="EnsemblFungi"/>
</dbReference>
<dbReference type="Gene3D" id="3.40.1390.30">
    <property type="entry name" value="NIF3 (NGG1p interacting factor 3)-like"/>
    <property type="match status" value="1"/>
</dbReference>
<dbReference type="InterPro" id="IPR002678">
    <property type="entry name" value="DUF34/NIF3"/>
</dbReference>
<name>A0A1E3P535_WICAA</name>
<organism evidence="3 4">
    <name type="scientific">Wickerhamomyces anomalus (strain ATCC 58044 / CBS 1984 / NCYC 433 / NRRL Y-366-8)</name>
    <name type="common">Yeast</name>
    <name type="synonym">Hansenula anomala</name>
    <dbReference type="NCBI Taxonomy" id="683960"/>
    <lineage>
        <taxon>Eukaryota</taxon>
        <taxon>Fungi</taxon>
        <taxon>Dikarya</taxon>
        <taxon>Ascomycota</taxon>
        <taxon>Saccharomycotina</taxon>
        <taxon>Saccharomycetes</taxon>
        <taxon>Phaffomycetales</taxon>
        <taxon>Wickerhamomycetaceae</taxon>
        <taxon>Wickerhamomyces</taxon>
    </lineage>
</organism>
<dbReference type="GeneID" id="30199959"/>
<dbReference type="OrthoDB" id="3345469at2759"/>